<accession>A0A179UGH4</accession>
<dbReference type="VEuPathDB" id="FungiDB:BDBG_16774"/>
<evidence type="ECO:0000313" key="2">
    <source>
        <dbReference type="EMBL" id="OAT07145.1"/>
    </source>
</evidence>
<dbReference type="GeneID" id="42528776"/>
<protein>
    <submittedName>
        <fullName evidence="2">Uncharacterized protein</fullName>
    </submittedName>
</protein>
<feature type="compositionally biased region" description="Polar residues" evidence="1">
    <location>
        <begin position="1"/>
        <end position="14"/>
    </location>
</feature>
<reference evidence="3" key="1">
    <citation type="journal article" date="2015" name="PLoS Genet.">
        <title>The dynamic genome and transcriptome of the human fungal pathogen Blastomyces and close relative Emmonsia.</title>
        <authorList>
            <person name="Munoz J.F."/>
            <person name="Gauthier G.M."/>
            <person name="Desjardins C.A."/>
            <person name="Gallo J.E."/>
            <person name="Holder J."/>
            <person name="Sullivan T.D."/>
            <person name="Marty A.J."/>
            <person name="Carmen J.C."/>
            <person name="Chen Z."/>
            <person name="Ding L."/>
            <person name="Gujja S."/>
            <person name="Magrini V."/>
            <person name="Misas E."/>
            <person name="Mitreva M."/>
            <person name="Priest M."/>
            <person name="Saif S."/>
            <person name="Whiston E.A."/>
            <person name="Young S."/>
            <person name="Zeng Q."/>
            <person name="Goldman W.E."/>
            <person name="Mardis E.R."/>
            <person name="Taylor J.W."/>
            <person name="McEwen J.G."/>
            <person name="Clay O.K."/>
            <person name="Klein B.S."/>
            <person name="Cuomo C.A."/>
        </authorList>
    </citation>
    <scope>NUCLEOTIDE SEQUENCE [LARGE SCALE GENOMIC DNA]</scope>
    <source>
        <strain evidence="3">SLH14081</strain>
    </source>
</reference>
<dbReference type="Proteomes" id="UP000002038">
    <property type="component" value="Unassembled WGS sequence"/>
</dbReference>
<sequence length="65" mass="7326">MSWQQLQGESNATPSGAPRKLVLNRKEIGDGRGFSRKPRAFVQISMVWNGGCRMTDDIIEIYVTK</sequence>
<dbReference type="KEGG" id="bgh:BDBG_16774"/>
<dbReference type="RefSeq" id="XP_031577615.1">
    <property type="nucleotide sequence ID" value="XM_031724656.1"/>
</dbReference>
<dbReference type="OrthoDB" id="2130750at2759"/>
<keyword evidence="3" id="KW-1185">Reference proteome</keyword>
<dbReference type="EMBL" id="GG657452">
    <property type="protein sequence ID" value="OAT07145.1"/>
    <property type="molecule type" value="Genomic_DNA"/>
</dbReference>
<evidence type="ECO:0000313" key="3">
    <source>
        <dbReference type="Proteomes" id="UP000002038"/>
    </source>
</evidence>
<dbReference type="AlphaFoldDB" id="A0A179UGH4"/>
<gene>
    <name evidence="2" type="ORF">BDBG_16774</name>
</gene>
<proteinExistence type="predicted"/>
<feature type="region of interest" description="Disordered" evidence="1">
    <location>
        <begin position="1"/>
        <end position="21"/>
    </location>
</feature>
<organism evidence="2 3">
    <name type="scientific">Blastomyces gilchristii (strain SLH14081)</name>
    <name type="common">Blastomyces dermatitidis</name>
    <dbReference type="NCBI Taxonomy" id="559298"/>
    <lineage>
        <taxon>Eukaryota</taxon>
        <taxon>Fungi</taxon>
        <taxon>Dikarya</taxon>
        <taxon>Ascomycota</taxon>
        <taxon>Pezizomycotina</taxon>
        <taxon>Eurotiomycetes</taxon>
        <taxon>Eurotiomycetidae</taxon>
        <taxon>Onygenales</taxon>
        <taxon>Ajellomycetaceae</taxon>
        <taxon>Blastomyces</taxon>
    </lineage>
</organism>
<evidence type="ECO:0000256" key="1">
    <source>
        <dbReference type="SAM" id="MobiDB-lite"/>
    </source>
</evidence>
<name>A0A179UGH4_BLAGS</name>